<dbReference type="Pfam" id="PF14031">
    <property type="entry name" value="D-ser_dehydrat"/>
    <property type="match status" value="1"/>
</dbReference>
<dbReference type="Proteomes" id="UP001161017">
    <property type="component" value="Unassembled WGS sequence"/>
</dbReference>
<sequence>MAEAELYVPYLSSCKAEDLATQVLYGIPLPPSQTNRLCRLAKSLSGKSVSVMIDSPDQLECTRHYKAQLGTALQLFIKVDTGYGRAGIKYNSSAFERLASAIFELEEEGVVELVGFYSHAGHSYSHETEEASLQTLIHEMEELERAAGRAAELLGPGHAPRKLTLSIGATPTTTSIQSFLSNPKATSEDVRKHLKYLSETAIPRIQEHHTLELHAGNYCFNDMQQLATQASPSAASPSSSPTALSLSDIAMTVLAEVVSTYPDREPPEALIAGGTLALGREPAPNYSGWGVVSDWGMPKLPESGLKPMHSGWQVGGISQEHGKLTIDAKAHEDASGGRRHELKVGQKWIVD</sequence>
<dbReference type="GO" id="GO:0008721">
    <property type="term" value="F:D-serine ammonia-lyase activity"/>
    <property type="evidence" value="ECO:0007669"/>
    <property type="project" value="TreeGrafter"/>
</dbReference>
<reference evidence="5" key="1">
    <citation type="journal article" date="2023" name="Genome Biol. Evol.">
        <title>First Whole Genome Sequence and Flow Cytometry Genome Size Data for the Lichen-Forming Fungus Ramalina farinacea (Ascomycota).</title>
        <authorList>
            <person name="Llewellyn T."/>
            <person name="Mian S."/>
            <person name="Hill R."/>
            <person name="Leitch I.J."/>
            <person name="Gaya E."/>
        </authorList>
    </citation>
    <scope>NUCLEOTIDE SEQUENCE</scope>
    <source>
        <strain evidence="5">LIQ254RAFAR</strain>
    </source>
</reference>
<comment type="similarity">
    <text evidence="1">Belongs to the DSD1 family.</text>
</comment>
<dbReference type="GO" id="GO:0036088">
    <property type="term" value="P:D-serine catabolic process"/>
    <property type="evidence" value="ECO:0007669"/>
    <property type="project" value="TreeGrafter"/>
</dbReference>
<proteinExistence type="inferred from homology"/>
<dbReference type="InterPro" id="IPR051466">
    <property type="entry name" value="D-amino_acid_metab_enzyme"/>
</dbReference>
<accession>A0AA43QQK6</accession>
<dbReference type="InterPro" id="IPR026956">
    <property type="entry name" value="D-ser_dehydrat-like_dom"/>
</dbReference>
<name>A0AA43QQK6_9LECA</name>
<gene>
    <name evidence="5" type="ORF">OHK93_000937</name>
</gene>
<dbReference type="SMART" id="SM01119">
    <property type="entry name" value="D-ser_dehydrat"/>
    <property type="match status" value="1"/>
</dbReference>
<keyword evidence="2" id="KW-0456">Lyase</keyword>
<dbReference type="InterPro" id="IPR001608">
    <property type="entry name" value="Ala_racemase_N"/>
</dbReference>
<feature type="domain" description="D-serine dehydratase-like" evidence="4">
    <location>
        <begin position="250"/>
        <end position="351"/>
    </location>
</feature>
<evidence type="ECO:0000256" key="3">
    <source>
        <dbReference type="SAM" id="Coils"/>
    </source>
</evidence>
<dbReference type="EMBL" id="JAPUFD010000010">
    <property type="protein sequence ID" value="MDI1489739.1"/>
    <property type="molecule type" value="Genomic_DNA"/>
</dbReference>
<dbReference type="Gene3D" id="2.40.37.20">
    <property type="entry name" value="D-serine dehydratase-like domain"/>
    <property type="match status" value="1"/>
</dbReference>
<dbReference type="InterPro" id="IPR029066">
    <property type="entry name" value="PLP-binding_barrel"/>
</dbReference>
<evidence type="ECO:0000256" key="1">
    <source>
        <dbReference type="ARBA" id="ARBA00005323"/>
    </source>
</evidence>
<evidence type="ECO:0000313" key="5">
    <source>
        <dbReference type="EMBL" id="MDI1489739.1"/>
    </source>
</evidence>
<dbReference type="SUPFAM" id="SSF51419">
    <property type="entry name" value="PLP-binding barrel"/>
    <property type="match status" value="1"/>
</dbReference>
<dbReference type="Gene3D" id="3.20.20.10">
    <property type="entry name" value="Alanine racemase"/>
    <property type="match status" value="1"/>
</dbReference>
<dbReference type="InterPro" id="IPR042208">
    <property type="entry name" value="D-ser_dehydrat-like_sf"/>
</dbReference>
<evidence type="ECO:0000259" key="4">
    <source>
        <dbReference type="SMART" id="SM01119"/>
    </source>
</evidence>
<evidence type="ECO:0000313" key="6">
    <source>
        <dbReference type="Proteomes" id="UP001161017"/>
    </source>
</evidence>
<dbReference type="PANTHER" id="PTHR28004:SF2">
    <property type="entry name" value="D-SERINE DEHYDRATASE"/>
    <property type="match status" value="1"/>
</dbReference>
<comment type="caution">
    <text evidence="5">The sequence shown here is derived from an EMBL/GenBank/DDBJ whole genome shotgun (WGS) entry which is preliminary data.</text>
</comment>
<protein>
    <recommendedName>
        <fullName evidence="4">D-serine dehydratase-like domain-containing protein</fullName>
    </recommendedName>
</protein>
<evidence type="ECO:0000256" key="2">
    <source>
        <dbReference type="ARBA" id="ARBA00023239"/>
    </source>
</evidence>
<feature type="coiled-coil region" evidence="3">
    <location>
        <begin position="126"/>
        <end position="153"/>
    </location>
</feature>
<keyword evidence="6" id="KW-1185">Reference proteome</keyword>
<dbReference type="Pfam" id="PF01168">
    <property type="entry name" value="Ala_racemase_N"/>
    <property type="match status" value="1"/>
</dbReference>
<dbReference type="PANTHER" id="PTHR28004">
    <property type="entry name" value="ZGC:162816-RELATED"/>
    <property type="match status" value="1"/>
</dbReference>
<dbReference type="AlphaFoldDB" id="A0AA43QQK6"/>
<organism evidence="5 6">
    <name type="scientific">Ramalina farinacea</name>
    <dbReference type="NCBI Taxonomy" id="258253"/>
    <lineage>
        <taxon>Eukaryota</taxon>
        <taxon>Fungi</taxon>
        <taxon>Dikarya</taxon>
        <taxon>Ascomycota</taxon>
        <taxon>Pezizomycotina</taxon>
        <taxon>Lecanoromycetes</taxon>
        <taxon>OSLEUM clade</taxon>
        <taxon>Lecanoromycetidae</taxon>
        <taxon>Lecanorales</taxon>
        <taxon>Lecanorineae</taxon>
        <taxon>Ramalinaceae</taxon>
        <taxon>Ramalina</taxon>
    </lineage>
</organism>
<keyword evidence="3" id="KW-0175">Coiled coil</keyword>